<organism evidence="2 3">
    <name type="scientific">Neosynechococcus sphagnicola sy1</name>
    <dbReference type="NCBI Taxonomy" id="1497020"/>
    <lineage>
        <taxon>Bacteria</taxon>
        <taxon>Bacillati</taxon>
        <taxon>Cyanobacteriota</taxon>
        <taxon>Cyanophyceae</taxon>
        <taxon>Neosynechococcales</taxon>
        <taxon>Neosynechococcaceae</taxon>
        <taxon>Neosynechococcus</taxon>
    </lineage>
</organism>
<dbReference type="RefSeq" id="WP_036531401.1">
    <property type="nucleotide sequence ID" value="NZ_JJML01000008.1"/>
</dbReference>
<dbReference type="EMBL" id="JJML01000008">
    <property type="protein sequence ID" value="KGF73373.1"/>
    <property type="molecule type" value="Genomic_DNA"/>
</dbReference>
<dbReference type="STRING" id="1497020.DO97_19960"/>
<gene>
    <name evidence="2" type="ORF">DO97_19960</name>
</gene>
<dbReference type="PANTHER" id="PTHR43629">
    <property type="entry name" value="PEPTIDYL-PROLYL CIS-TRANS ISOMERASE"/>
    <property type="match status" value="1"/>
</dbReference>
<reference evidence="2 3" key="1">
    <citation type="journal article" date="2014" name="Mol. Ecol.">
        <title>Evolution of Synechococcus.</title>
        <authorList>
            <person name="Dvorak P."/>
            <person name="Casamatta D."/>
            <person name="Hasler P."/>
            <person name="Poulickova A."/>
            <person name="Ondrej V."/>
            <person name="Sanges R."/>
        </authorList>
    </citation>
    <scope>NUCLEOTIDE SEQUENCE [LARGE SCALE GENOMIC DNA]</scope>
    <source>
        <strain evidence="2 3">CAUP A 1101</strain>
    </source>
</reference>
<accession>A0A098TRF4</accession>
<dbReference type="AlphaFoldDB" id="A0A098TRF4"/>
<dbReference type="InterPro" id="IPR052204">
    <property type="entry name" value="PpiC/parvulin_rotamase"/>
</dbReference>
<dbReference type="PANTHER" id="PTHR43629:SF2">
    <property type="entry name" value="RHODANESE-LIKE_PPIC DOMAIN-CONTAINING PROTEIN 12, CHLOROPLASTIC"/>
    <property type="match status" value="1"/>
</dbReference>
<dbReference type="SUPFAM" id="SSF52821">
    <property type="entry name" value="Rhodanese/Cell cycle control phosphatase"/>
    <property type="match status" value="1"/>
</dbReference>
<proteinExistence type="predicted"/>
<dbReference type="Pfam" id="PF00581">
    <property type="entry name" value="Rhodanese"/>
    <property type="match status" value="1"/>
</dbReference>
<protein>
    <recommendedName>
        <fullName evidence="1">Rhodanese domain-containing protein</fullName>
    </recommendedName>
</protein>
<dbReference type="PROSITE" id="PS50206">
    <property type="entry name" value="RHODANESE_3"/>
    <property type="match status" value="1"/>
</dbReference>
<evidence type="ECO:0000313" key="2">
    <source>
        <dbReference type="EMBL" id="KGF73373.1"/>
    </source>
</evidence>
<name>A0A098TRF4_9CYAN</name>
<evidence type="ECO:0000313" key="3">
    <source>
        <dbReference type="Proteomes" id="UP000030170"/>
    </source>
</evidence>
<dbReference type="InterPro" id="IPR001763">
    <property type="entry name" value="Rhodanese-like_dom"/>
</dbReference>
<keyword evidence="3" id="KW-1185">Reference proteome</keyword>
<sequence length="120" mass="13670">MSLKPIDPAFSEITVEALRYYLQTQSAAGIQLLDVREPQEVEIAHLEGFENWPLSQFPQWSDTLSTRLDPHAETIVICHHGMRSAQMCQWLVQQGFTQVKNLVGGIDAYSLRVDPTIPRY</sequence>
<dbReference type="Gene3D" id="3.40.250.10">
    <property type="entry name" value="Rhodanese-like domain"/>
    <property type="match status" value="1"/>
</dbReference>
<dbReference type="OrthoDB" id="9800872at2"/>
<dbReference type="Proteomes" id="UP000030170">
    <property type="component" value="Unassembled WGS sequence"/>
</dbReference>
<dbReference type="SMART" id="SM00450">
    <property type="entry name" value="RHOD"/>
    <property type="match status" value="1"/>
</dbReference>
<dbReference type="InterPro" id="IPR036873">
    <property type="entry name" value="Rhodanese-like_dom_sf"/>
</dbReference>
<comment type="caution">
    <text evidence="2">The sequence shown here is derived from an EMBL/GenBank/DDBJ whole genome shotgun (WGS) entry which is preliminary data.</text>
</comment>
<feature type="domain" description="Rhodanese" evidence="1">
    <location>
        <begin position="26"/>
        <end position="118"/>
    </location>
</feature>
<evidence type="ECO:0000259" key="1">
    <source>
        <dbReference type="PROSITE" id="PS50206"/>
    </source>
</evidence>